<proteinExistence type="predicted"/>
<dbReference type="PANTHER" id="PTHR10730:SF45">
    <property type="entry name" value="PROCOLLAGEN-LYSINE,2-OXOGLUTARATE 5-DIOXYGENASE"/>
    <property type="match status" value="1"/>
</dbReference>
<feature type="domain" description="PLOD1-3-like GT" evidence="1">
    <location>
        <begin position="2"/>
        <end position="137"/>
    </location>
</feature>
<evidence type="ECO:0000259" key="1">
    <source>
        <dbReference type="Pfam" id="PF25342"/>
    </source>
</evidence>
<dbReference type="Pfam" id="PF25342">
    <property type="entry name" value="GT_PLOD"/>
    <property type="match status" value="1"/>
</dbReference>
<organism evidence="2 3">
    <name type="scientific">Laodelphax striatellus</name>
    <name type="common">Small brown planthopper</name>
    <name type="synonym">Delphax striatella</name>
    <dbReference type="NCBI Taxonomy" id="195883"/>
    <lineage>
        <taxon>Eukaryota</taxon>
        <taxon>Metazoa</taxon>
        <taxon>Ecdysozoa</taxon>
        <taxon>Arthropoda</taxon>
        <taxon>Hexapoda</taxon>
        <taxon>Insecta</taxon>
        <taxon>Pterygota</taxon>
        <taxon>Neoptera</taxon>
        <taxon>Paraneoptera</taxon>
        <taxon>Hemiptera</taxon>
        <taxon>Auchenorrhyncha</taxon>
        <taxon>Fulgoroidea</taxon>
        <taxon>Delphacidae</taxon>
        <taxon>Criomorphinae</taxon>
        <taxon>Laodelphax</taxon>
    </lineage>
</organism>
<comment type="caution">
    <text evidence="2">The sequence shown here is derived from an EMBL/GenBank/DDBJ whole genome shotgun (WGS) entry which is preliminary data.</text>
</comment>
<dbReference type="GO" id="GO:0008475">
    <property type="term" value="F:procollagen-lysine 5-dioxygenase activity"/>
    <property type="evidence" value="ECO:0007669"/>
    <property type="project" value="TreeGrafter"/>
</dbReference>
<dbReference type="OrthoDB" id="69177at2759"/>
<dbReference type="InParanoid" id="A0A482XKD6"/>
<protein>
    <recommendedName>
        <fullName evidence="1">PLOD1-3-like GT domain-containing protein</fullName>
    </recommendedName>
</protein>
<dbReference type="EMBL" id="QKKF02008246">
    <property type="protein sequence ID" value="RZF45758.1"/>
    <property type="molecule type" value="Genomic_DNA"/>
</dbReference>
<evidence type="ECO:0000313" key="2">
    <source>
        <dbReference type="EMBL" id="RZF45758.1"/>
    </source>
</evidence>
<dbReference type="InterPro" id="IPR050757">
    <property type="entry name" value="Collagen_mod_GT25"/>
</dbReference>
<accession>A0A482XKD6</accession>
<name>A0A482XKD6_LAOST</name>
<keyword evidence="3" id="KW-1185">Reference proteome</keyword>
<sequence length="140" mass="15921">FLLVTVASEETDGYKRFIRSTEINKIPVKVLGLGKEWLGGNMHSTGGGYKVNLLKEELQKYKNDENKIIMFTDSYDVIINGAMKNIIYRFKQLEARIVFSAESTCWPDESLAESYPATESKYKYLNSGGKNNYISSLIKD</sequence>
<dbReference type="GO" id="GO:0005783">
    <property type="term" value="C:endoplasmic reticulum"/>
    <property type="evidence" value="ECO:0007669"/>
    <property type="project" value="TreeGrafter"/>
</dbReference>
<gene>
    <name evidence="2" type="ORF">LSTR_LSTR014862</name>
</gene>
<dbReference type="PANTHER" id="PTHR10730">
    <property type="entry name" value="PROCOLLAGEN-LYSINE,2-OXOGLUTARATE 5-DIOXYGENASE/GLYCOSYLTRANSFERASE 25 FAMILY MEMBER"/>
    <property type="match status" value="1"/>
</dbReference>
<dbReference type="STRING" id="195883.A0A482XKD6"/>
<feature type="non-terminal residue" evidence="2">
    <location>
        <position position="1"/>
    </location>
</feature>
<dbReference type="AlphaFoldDB" id="A0A482XKD6"/>
<dbReference type="Proteomes" id="UP000291343">
    <property type="component" value="Unassembled WGS sequence"/>
</dbReference>
<evidence type="ECO:0000313" key="3">
    <source>
        <dbReference type="Proteomes" id="UP000291343"/>
    </source>
</evidence>
<reference evidence="2 3" key="1">
    <citation type="journal article" date="2017" name="Gigascience">
        <title>Genome sequence of the small brown planthopper, Laodelphax striatellus.</title>
        <authorList>
            <person name="Zhu J."/>
            <person name="Jiang F."/>
            <person name="Wang X."/>
            <person name="Yang P."/>
            <person name="Bao Y."/>
            <person name="Zhao W."/>
            <person name="Wang W."/>
            <person name="Lu H."/>
            <person name="Wang Q."/>
            <person name="Cui N."/>
            <person name="Li J."/>
            <person name="Chen X."/>
            <person name="Luo L."/>
            <person name="Yu J."/>
            <person name="Kang L."/>
            <person name="Cui F."/>
        </authorList>
    </citation>
    <scope>NUCLEOTIDE SEQUENCE [LARGE SCALE GENOMIC DNA]</scope>
    <source>
        <strain evidence="2">Lst14</strain>
    </source>
</reference>
<dbReference type="InterPro" id="IPR057589">
    <property type="entry name" value="GT_PLOD"/>
</dbReference>